<feature type="domain" description="N-acetyltransferase" evidence="1">
    <location>
        <begin position="25"/>
        <end position="168"/>
    </location>
</feature>
<accession>A0A4V6IC82</accession>
<evidence type="ECO:0000313" key="2">
    <source>
        <dbReference type="EMBL" id="VFA97903.1"/>
    </source>
</evidence>
<proteinExistence type="predicted"/>
<organism evidence="2 3">
    <name type="scientific">Nocardia cyriacigeorgica</name>
    <dbReference type="NCBI Taxonomy" id="135487"/>
    <lineage>
        <taxon>Bacteria</taxon>
        <taxon>Bacillati</taxon>
        <taxon>Actinomycetota</taxon>
        <taxon>Actinomycetes</taxon>
        <taxon>Mycobacteriales</taxon>
        <taxon>Nocardiaceae</taxon>
        <taxon>Nocardia</taxon>
    </lineage>
</organism>
<dbReference type="InterPro" id="IPR016181">
    <property type="entry name" value="Acyl_CoA_acyltransferase"/>
</dbReference>
<dbReference type="PROSITE" id="PS51186">
    <property type="entry name" value="GNAT"/>
    <property type="match status" value="1"/>
</dbReference>
<sequence>MRNPPSRPYCSTMSTATKDRHTAGITYRPLRESELPEADSIFRLAFGTFIGLPDPMAFAESADLVGTRWAADPSAAFAADVDGRLAGTNFGTRWGSVGVVGPLTVRPEYWDRGLGSLLMEPVMERFAAWDTTLQGLFTFAQSPKHVELYRKFGFWPRYLTAIMRKPVRRAQPTSGWMAYSELSGAEEPTVLSMCRTLTDSVYEGLDLSGEMARTRTHGDTVLIMDGRAVTGMAVCHLGAGTEAGDGVCLVKFGAVRPGPGASERFEQLLDACEDLAAERGAGVMEAGTNLARTHAYSSMIARGYRTYLQGIAMHRPGDRGYSHPEAYVIDDWR</sequence>
<dbReference type="Proteomes" id="UP000290439">
    <property type="component" value="Chromosome"/>
</dbReference>
<keyword evidence="2" id="KW-0808">Transferase</keyword>
<dbReference type="InterPro" id="IPR000182">
    <property type="entry name" value="GNAT_dom"/>
</dbReference>
<dbReference type="SUPFAM" id="SSF55729">
    <property type="entry name" value="Acyl-CoA N-acyltransferases (Nat)"/>
    <property type="match status" value="1"/>
</dbReference>
<dbReference type="AlphaFoldDB" id="A0A4V6IC82"/>
<name>A0A4V6IC82_9NOCA</name>
<dbReference type="Gene3D" id="3.40.630.30">
    <property type="match status" value="2"/>
</dbReference>
<dbReference type="Pfam" id="PF00583">
    <property type="entry name" value="Acetyltransf_1"/>
    <property type="match status" value="1"/>
</dbReference>
<evidence type="ECO:0000259" key="1">
    <source>
        <dbReference type="PROSITE" id="PS51186"/>
    </source>
</evidence>
<gene>
    <name evidence="2" type="ORF">NCTC10797_01668</name>
</gene>
<protein>
    <submittedName>
        <fullName evidence="2">Predicted acetyltransferase</fullName>
    </submittedName>
</protein>
<dbReference type="EMBL" id="LR215973">
    <property type="protein sequence ID" value="VFA97903.1"/>
    <property type="molecule type" value="Genomic_DNA"/>
</dbReference>
<dbReference type="GO" id="GO:0016747">
    <property type="term" value="F:acyltransferase activity, transferring groups other than amino-acyl groups"/>
    <property type="evidence" value="ECO:0007669"/>
    <property type="project" value="InterPro"/>
</dbReference>
<evidence type="ECO:0000313" key="3">
    <source>
        <dbReference type="Proteomes" id="UP000290439"/>
    </source>
</evidence>
<reference evidence="2 3" key="1">
    <citation type="submission" date="2019-02" db="EMBL/GenBank/DDBJ databases">
        <authorList>
            <consortium name="Pathogen Informatics"/>
        </authorList>
    </citation>
    <scope>NUCLEOTIDE SEQUENCE [LARGE SCALE GENOMIC DNA]</scope>
    <source>
        <strain evidence="2 3">3012STDY6756504</strain>
    </source>
</reference>
<dbReference type="CDD" id="cd04301">
    <property type="entry name" value="NAT_SF"/>
    <property type="match status" value="1"/>
</dbReference>